<dbReference type="AlphaFoldDB" id="A0A1L3ZJS7"/>
<accession>A0A1L3ZJS7</accession>
<sequence length="96" mass="10905">MDTARDAAHRGLLKLMLRLPSLRGELQRLWPNDPAFEALCEAYQEATATLERLVQRPGDGEDGLVEEYRGVCQALESDVVLRCRSRMARARPDRHS</sequence>
<protein>
    <recommendedName>
        <fullName evidence="3">Nodulation protein</fullName>
    </recommendedName>
</protein>
<geneLocation type="plasmid" evidence="1">
    <name>unnamed1</name>
</geneLocation>
<dbReference type="EMBL" id="CP018229">
    <property type="protein sequence ID" value="API55909.1"/>
    <property type="molecule type" value="Genomic_DNA"/>
</dbReference>
<proteinExistence type="predicted"/>
<reference evidence="1 2" key="1">
    <citation type="submission" date="2016-11" db="EMBL/GenBank/DDBJ databases">
        <title>Rhizobium leguminosarum bv. viciae strain Vaf12 isolated from Vavilovia formosa root nodules from Russia, Dagestan.</title>
        <authorList>
            <person name="Kimeklis A."/>
        </authorList>
    </citation>
    <scope>NUCLEOTIDE SEQUENCE [LARGE SCALE GENOMIC DNA]</scope>
    <source>
        <strain evidence="1 2">Vaf-108</strain>
        <plasmid evidence="2">Plasmid unnamed1</plasmid>
    </source>
</reference>
<evidence type="ECO:0000313" key="2">
    <source>
        <dbReference type="Proteomes" id="UP000183050"/>
    </source>
</evidence>
<keyword evidence="1" id="KW-0614">Plasmid</keyword>
<dbReference type="RefSeq" id="WP_072641531.1">
    <property type="nucleotide sequence ID" value="NZ_CP018229.1"/>
</dbReference>
<name>A0A1L3ZJS7_RHILE</name>
<gene>
    <name evidence="1" type="ORF">BMW22_31305</name>
</gene>
<organism evidence="1 2">
    <name type="scientific">Rhizobium leguminosarum</name>
    <dbReference type="NCBI Taxonomy" id="384"/>
    <lineage>
        <taxon>Bacteria</taxon>
        <taxon>Pseudomonadati</taxon>
        <taxon>Pseudomonadota</taxon>
        <taxon>Alphaproteobacteria</taxon>
        <taxon>Hyphomicrobiales</taxon>
        <taxon>Rhizobiaceae</taxon>
        <taxon>Rhizobium/Agrobacterium group</taxon>
        <taxon>Rhizobium</taxon>
    </lineage>
</organism>
<dbReference type="Proteomes" id="UP000183050">
    <property type="component" value="Plasmid unnamed1"/>
</dbReference>
<evidence type="ECO:0008006" key="3">
    <source>
        <dbReference type="Google" id="ProtNLM"/>
    </source>
</evidence>
<evidence type="ECO:0000313" key="1">
    <source>
        <dbReference type="EMBL" id="API55909.1"/>
    </source>
</evidence>